<keyword evidence="3" id="KW-1185">Reference proteome</keyword>
<dbReference type="EMBL" id="JAAIUW010000006">
    <property type="protein sequence ID" value="KAF7826297.1"/>
    <property type="molecule type" value="Genomic_DNA"/>
</dbReference>
<evidence type="ECO:0000313" key="2">
    <source>
        <dbReference type="EMBL" id="KAF7826297.1"/>
    </source>
</evidence>
<proteinExistence type="predicted"/>
<organism evidence="2 3">
    <name type="scientific">Senna tora</name>
    <dbReference type="NCBI Taxonomy" id="362788"/>
    <lineage>
        <taxon>Eukaryota</taxon>
        <taxon>Viridiplantae</taxon>
        <taxon>Streptophyta</taxon>
        <taxon>Embryophyta</taxon>
        <taxon>Tracheophyta</taxon>
        <taxon>Spermatophyta</taxon>
        <taxon>Magnoliopsida</taxon>
        <taxon>eudicotyledons</taxon>
        <taxon>Gunneridae</taxon>
        <taxon>Pentapetalae</taxon>
        <taxon>rosids</taxon>
        <taxon>fabids</taxon>
        <taxon>Fabales</taxon>
        <taxon>Fabaceae</taxon>
        <taxon>Caesalpinioideae</taxon>
        <taxon>Cassia clade</taxon>
        <taxon>Senna</taxon>
    </lineage>
</organism>
<name>A0A834WKI9_9FABA</name>
<dbReference type="PROSITE" id="PS50090">
    <property type="entry name" value="MYB_LIKE"/>
    <property type="match status" value="1"/>
</dbReference>
<dbReference type="OrthoDB" id="1750841at2759"/>
<protein>
    <submittedName>
        <fullName evidence="2">Protein CHROMATIN REMODELING 4</fullName>
    </submittedName>
</protein>
<dbReference type="Proteomes" id="UP000634136">
    <property type="component" value="Unassembled WGS sequence"/>
</dbReference>
<dbReference type="CDD" id="cd11660">
    <property type="entry name" value="SANT_TRF"/>
    <property type="match status" value="1"/>
</dbReference>
<dbReference type="AlphaFoldDB" id="A0A834WKI9"/>
<feature type="domain" description="Myb-like" evidence="1">
    <location>
        <begin position="72"/>
        <end position="128"/>
    </location>
</feature>
<sequence length="196" mass="21759">MRSSDLQVVKYGENVRYDALANKEIGAQRSTLMTSSCKDITIPSILLSKKNGADSSGHASSKSYGKNIDTLPTSVEKVTWSRIELNALWVGVRRYGQENWDTILADSSLRVLKYKTPQDLRMKWKEELNKILSSFQKATPIGILETPPFASSSRVRSSFPKAHNDGGHFPINLSGGPNNTKEILLSSIGMKIEEKD</sequence>
<evidence type="ECO:0000259" key="1">
    <source>
        <dbReference type="PROSITE" id="PS50090"/>
    </source>
</evidence>
<dbReference type="SUPFAM" id="SSF46689">
    <property type="entry name" value="Homeodomain-like"/>
    <property type="match status" value="1"/>
</dbReference>
<gene>
    <name evidence="2" type="ORF">G2W53_017461</name>
</gene>
<reference evidence="2" key="1">
    <citation type="submission" date="2020-09" db="EMBL/GenBank/DDBJ databases">
        <title>Genome-Enabled Discovery of Anthraquinone Biosynthesis in Senna tora.</title>
        <authorList>
            <person name="Kang S.-H."/>
            <person name="Pandey R.P."/>
            <person name="Lee C.-M."/>
            <person name="Sim J.-S."/>
            <person name="Jeong J.-T."/>
            <person name="Choi B.-S."/>
            <person name="Jung M."/>
            <person name="Ginzburg D."/>
            <person name="Zhao K."/>
            <person name="Won S.Y."/>
            <person name="Oh T.-J."/>
            <person name="Yu Y."/>
            <person name="Kim N.-H."/>
            <person name="Lee O.R."/>
            <person name="Lee T.-H."/>
            <person name="Bashyal P."/>
            <person name="Kim T.-S."/>
            <person name="Lee W.-H."/>
            <person name="Kawkins C."/>
            <person name="Kim C.-K."/>
            <person name="Kim J.S."/>
            <person name="Ahn B.O."/>
            <person name="Rhee S.Y."/>
            <person name="Sohng J.K."/>
        </authorList>
    </citation>
    <scope>NUCLEOTIDE SEQUENCE</scope>
    <source>
        <tissue evidence="2">Leaf</tissue>
    </source>
</reference>
<comment type="caution">
    <text evidence="2">The sequence shown here is derived from an EMBL/GenBank/DDBJ whole genome shotgun (WGS) entry which is preliminary data.</text>
</comment>
<dbReference type="Gene3D" id="1.10.246.220">
    <property type="match status" value="1"/>
</dbReference>
<evidence type="ECO:0000313" key="3">
    <source>
        <dbReference type="Proteomes" id="UP000634136"/>
    </source>
</evidence>
<accession>A0A834WKI9</accession>
<dbReference type="SMART" id="SM00717">
    <property type="entry name" value="SANT"/>
    <property type="match status" value="1"/>
</dbReference>
<dbReference type="InterPro" id="IPR009057">
    <property type="entry name" value="Homeodomain-like_sf"/>
</dbReference>
<dbReference type="InterPro" id="IPR001005">
    <property type="entry name" value="SANT/Myb"/>
</dbReference>